<gene>
    <name evidence="3" type="ORF">QCN29_12910</name>
</gene>
<dbReference type="Proteomes" id="UP001223144">
    <property type="component" value="Unassembled WGS sequence"/>
</dbReference>
<keyword evidence="4" id="KW-1185">Reference proteome</keyword>
<keyword evidence="1" id="KW-0472">Membrane</keyword>
<accession>A0ABT6HLV2</accession>
<dbReference type="RefSeq" id="WP_279928000.1">
    <property type="nucleotide sequence ID" value="NZ_JARWBG010000012.1"/>
</dbReference>
<comment type="caution">
    <text evidence="3">The sequence shown here is derived from an EMBL/GenBank/DDBJ whole genome shotgun (WGS) entry which is preliminary data.</text>
</comment>
<evidence type="ECO:0000256" key="1">
    <source>
        <dbReference type="SAM" id="Phobius"/>
    </source>
</evidence>
<evidence type="ECO:0000313" key="3">
    <source>
        <dbReference type="EMBL" id="MDH2389678.1"/>
    </source>
</evidence>
<proteinExistence type="predicted"/>
<evidence type="ECO:0000313" key="4">
    <source>
        <dbReference type="Proteomes" id="UP001223144"/>
    </source>
</evidence>
<keyword evidence="1" id="KW-1133">Transmembrane helix</keyword>
<reference evidence="3 4" key="1">
    <citation type="submission" date="2023-04" db="EMBL/GenBank/DDBJ databases">
        <title>Streptomyces chengmaiensis sp. nov. isolated from the stem of mangrove plant in Hainan.</title>
        <authorList>
            <person name="Huang X."/>
            <person name="Zhou S."/>
            <person name="Chu X."/>
            <person name="Xie Y."/>
            <person name="Lin Y."/>
        </authorList>
    </citation>
    <scope>NUCLEOTIDE SEQUENCE [LARGE SCALE GENOMIC DNA]</scope>
    <source>
        <strain evidence="3 4">HNM0663</strain>
    </source>
</reference>
<evidence type="ECO:0000256" key="2">
    <source>
        <dbReference type="SAM" id="SignalP"/>
    </source>
</evidence>
<feature type="signal peptide" evidence="2">
    <location>
        <begin position="1"/>
        <end position="30"/>
    </location>
</feature>
<feature type="transmembrane region" description="Helical" evidence="1">
    <location>
        <begin position="49"/>
        <end position="70"/>
    </location>
</feature>
<dbReference type="EMBL" id="JARWBG010000012">
    <property type="protein sequence ID" value="MDH2389678.1"/>
    <property type="molecule type" value="Genomic_DNA"/>
</dbReference>
<organism evidence="3 4">
    <name type="scientific">Streptomyces chengmaiensis</name>
    <dbReference type="NCBI Taxonomy" id="3040919"/>
    <lineage>
        <taxon>Bacteria</taxon>
        <taxon>Bacillati</taxon>
        <taxon>Actinomycetota</taxon>
        <taxon>Actinomycetes</taxon>
        <taxon>Kitasatosporales</taxon>
        <taxon>Streptomycetaceae</taxon>
        <taxon>Streptomyces</taxon>
    </lineage>
</organism>
<sequence>MGVHKWWKRLTTVALALAAPAALVCMDAGAAAAAGRGRLADAGGAAERLWLLGGVALSLTAAGVVAVAAARGRDHR</sequence>
<protein>
    <submittedName>
        <fullName evidence="3">Uncharacterized protein</fullName>
    </submittedName>
</protein>
<keyword evidence="1" id="KW-0812">Transmembrane</keyword>
<name>A0ABT6HLV2_9ACTN</name>
<feature type="chain" id="PRO_5045683063" evidence="2">
    <location>
        <begin position="31"/>
        <end position="76"/>
    </location>
</feature>
<keyword evidence="2" id="KW-0732">Signal</keyword>